<keyword evidence="1" id="KW-0808">Transferase</keyword>
<keyword evidence="8" id="KW-0472">Membrane</keyword>
<dbReference type="SMART" id="SM00387">
    <property type="entry name" value="HATPase_c"/>
    <property type="match status" value="1"/>
</dbReference>
<dbReference type="SUPFAM" id="SSF63411">
    <property type="entry name" value="LuxS/MPP-like metallohydrolase"/>
    <property type="match status" value="1"/>
</dbReference>
<feature type="compositionally biased region" description="Polar residues" evidence="7">
    <location>
        <begin position="1394"/>
        <end position="1408"/>
    </location>
</feature>
<feature type="compositionally biased region" description="Pro residues" evidence="7">
    <location>
        <begin position="744"/>
        <end position="753"/>
    </location>
</feature>
<keyword evidence="12" id="KW-1185">Reference proteome</keyword>
<feature type="region of interest" description="Disordered" evidence="7">
    <location>
        <begin position="484"/>
        <end position="562"/>
    </location>
</feature>
<evidence type="ECO:0000256" key="4">
    <source>
        <dbReference type="ARBA" id="ARBA00022840"/>
    </source>
</evidence>
<keyword evidence="8" id="KW-1133">Transmembrane helix</keyword>
<dbReference type="Pfam" id="PF13188">
    <property type="entry name" value="PAS_8"/>
    <property type="match status" value="1"/>
</dbReference>
<evidence type="ECO:0000313" key="11">
    <source>
        <dbReference type="EMBL" id="KAJ4461612.1"/>
    </source>
</evidence>
<feature type="compositionally biased region" description="Basic residues" evidence="7">
    <location>
        <begin position="1417"/>
        <end position="1426"/>
    </location>
</feature>
<evidence type="ECO:0000256" key="6">
    <source>
        <dbReference type="PROSITE-ProRule" id="PRU00169"/>
    </source>
</evidence>
<dbReference type="Pfam" id="PF00072">
    <property type="entry name" value="Response_reg"/>
    <property type="match status" value="1"/>
</dbReference>
<dbReference type="EMBL" id="JAPMOS010000006">
    <property type="protein sequence ID" value="KAJ4461612.1"/>
    <property type="molecule type" value="Genomic_DNA"/>
</dbReference>
<gene>
    <name evidence="11" type="ORF">PAPYR_1719</name>
</gene>
<dbReference type="SMART" id="SM00448">
    <property type="entry name" value="REC"/>
    <property type="match status" value="1"/>
</dbReference>
<feature type="compositionally biased region" description="Low complexity" evidence="7">
    <location>
        <begin position="1346"/>
        <end position="1371"/>
    </location>
</feature>
<evidence type="ECO:0000259" key="10">
    <source>
        <dbReference type="PROSITE" id="PS50110"/>
    </source>
</evidence>
<keyword evidence="4" id="KW-0067">ATP-binding</keyword>
<dbReference type="InterPro" id="IPR036890">
    <property type="entry name" value="HATPase_C_sf"/>
</dbReference>
<evidence type="ECO:0000256" key="1">
    <source>
        <dbReference type="ARBA" id="ARBA00022679"/>
    </source>
</evidence>
<dbReference type="SUPFAM" id="SSF55874">
    <property type="entry name" value="ATPase domain of HSP90 chaperone/DNA topoisomerase II/histidine kinase"/>
    <property type="match status" value="1"/>
</dbReference>
<dbReference type="PANTHER" id="PTHR43065:SF46">
    <property type="entry name" value="C4-DICARBOXYLATE TRANSPORT SENSOR PROTEIN DCTB"/>
    <property type="match status" value="1"/>
</dbReference>
<feature type="region of interest" description="Disordered" evidence="7">
    <location>
        <begin position="651"/>
        <end position="759"/>
    </location>
</feature>
<feature type="compositionally biased region" description="Low complexity" evidence="7">
    <location>
        <begin position="882"/>
        <end position="892"/>
    </location>
</feature>
<feature type="region of interest" description="Disordered" evidence="7">
    <location>
        <begin position="882"/>
        <end position="945"/>
    </location>
</feature>
<feature type="compositionally biased region" description="Low complexity" evidence="7">
    <location>
        <begin position="1292"/>
        <end position="1329"/>
    </location>
</feature>
<dbReference type="InterPro" id="IPR011006">
    <property type="entry name" value="CheY-like_superfamily"/>
</dbReference>
<dbReference type="Gene3D" id="3.30.830.10">
    <property type="entry name" value="Metalloenzyme, LuxS/M16 peptidase-like"/>
    <property type="match status" value="1"/>
</dbReference>
<dbReference type="InterPro" id="IPR011249">
    <property type="entry name" value="Metalloenz_LuxS/M16"/>
</dbReference>
<dbReference type="PROSITE" id="PS50109">
    <property type="entry name" value="HIS_KIN"/>
    <property type="match status" value="1"/>
</dbReference>
<feature type="compositionally biased region" description="Low complexity" evidence="7">
    <location>
        <begin position="682"/>
        <end position="695"/>
    </location>
</feature>
<feature type="compositionally biased region" description="Pro residues" evidence="7">
    <location>
        <begin position="726"/>
        <end position="735"/>
    </location>
</feature>
<dbReference type="Gene3D" id="3.30.565.10">
    <property type="entry name" value="Histidine kinase-like ATPase, C-terminal domain"/>
    <property type="match status" value="1"/>
</dbReference>
<feature type="compositionally biased region" description="Low complexity" evidence="7">
    <location>
        <begin position="899"/>
        <end position="923"/>
    </location>
</feature>
<dbReference type="CDD" id="cd17546">
    <property type="entry name" value="REC_hyHK_CKI1_RcsC-like"/>
    <property type="match status" value="1"/>
</dbReference>
<dbReference type="Gene3D" id="1.10.287.130">
    <property type="match status" value="1"/>
</dbReference>
<feature type="compositionally biased region" description="Low complexity" evidence="7">
    <location>
        <begin position="1565"/>
        <end position="1574"/>
    </location>
</feature>
<dbReference type="InterPro" id="IPR001789">
    <property type="entry name" value="Sig_transdc_resp-reg_receiver"/>
</dbReference>
<dbReference type="SUPFAM" id="SSF52172">
    <property type="entry name" value="CheY-like"/>
    <property type="match status" value="1"/>
</dbReference>
<feature type="transmembrane region" description="Helical" evidence="8">
    <location>
        <begin position="411"/>
        <end position="431"/>
    </location>
</feature>
<evidence type="ECO:0000313" key="12">
    <source>
        <dbReference type="Proteomes" id="UP001141327"/>
    </source>
</evidence>
<keyword evidence="6" id="KW-0597">Phosphoprotein</keyword>
<dbReference type="InterPro" id="IPR005467">
    <property type="entry name" value="His_kinase_dom"/>
</dbReference>
<dbReference type="PRINTS" id="PR00344">
    <property type="entry name" value="BCTRLSENSOR"/>
</dbReference>
<feature type="domain" description="Histidine kinase" evidence="9">
    <location>
        <begin position="947"/>
        <end position="1194"/>
    </location>
</feature>
<evidence type="ECO:0000259" key="9">
    <source>
        <dbReference type="PROSITE" id="PS50109"/>
    </source>
</evidence>
<evidence type="ECO:0000256" key="5">
    <source>
        <dbReference type="ARBA" id="ARBA00023012"/>
    </source>
</evidence>
<evidence type="ECO:0000256" key="7">
    <source>
        <dbReference type="SAM" id="MobiDB-lite"/>
    </source>
</evidence>
<evidence type="ECO:0000256" key="8">
    <source>
        <dbReference type="SAM" id="Phobius"/>
    </source>
</evidence>
<feature type="region of interest" description="Disordered" evidence="7">
    <location>
        <begin position="1282"/>
        <end position="1427"/>
    </location>
</feature>
<feature type="compositionally biased region" description="Low complexity" evidence="7">
    <location>
        <begin position="1203"/>
        <end position="1233"/>
    </location>
</feature>
<protein>
    <submittedName>
        <fullName evidence="11">PAS domain S-box protein</fullName>
    </submittedName>
</protein>
<evidence type="ECO:0000256" key="2">
    <source>
        <dbReference type="ARBA" id="ARBA00022741"/>
    </source>
</evidence>
<dbReference type="Proteomes" id="UP001141327">
    <property type="component" value="Unassembled WGS sequence"/>
</dbReference>
<dbReference type="Pfam" id="PF02518">
    <property type="entry name" value="HATPase_c"/>
    <property type="match status" value="1"/>
</dbReference>
<dbReference type="InterPro" id="IPR003594">
    <property type="entry name" value="HATPase_dom"/>
</dbReference>
<feature type="domain" description="Response regulatory" evidence="10">
    <location>
        <begin position="1428"/>
        <end position="1542"/>
    </location>
</feature>
<keyword evidence="3" id="KW-0418">Kinase</keyword>
<feature type="region of interest" description="Disordered" evidence="7">
    <location>
        <begin position="1554"/>
        <end position="1605"/>
    </location>
</feature>
<dbReference type="PROSITE" id="PS50110">
    <property type="entry name" value="RESPONSE_REGULATORY"/>
    <property type="match status" value="1"/>
</dbReference>
<keyword evidence="2" id="KW-0547">Nucleotide-binding</keyword>
<reference evidence="11" key="1">
    <citation type="journal article" date="2022" name="bioRxiv">
        <title>Genomics of Preaxostyla Flagellates Illuminates Evolutionary Transitions and the Path Towards Mitochondrial Loss.</title>
        <authorList>
            <person name="Novak L.V.F."/>
            <person name="Treitli S.C."/>
            <person name="Pyrih J."/>
            <person name="Halakuc P."/>
            <person name="Pipaliya S.V."/>
            <person name="Vacek V."/>
            <person name="Brzon O."/>
            <person name="Soukal P."/>
            <person name="Eme L."/>
            <person name="Dacks J.B."/>
            <person name="Karnkowska A."/>
            <person name="Elias M."/>
            <person name="Hampl V."/>
        </authorList>
    </citation>
    <scope>NUCLEOTIDE SEQUENCE</scope>
    <source>
        <strain evidence="11">RCP-MX</strain>
    </source>
</reference>
<name>A0ABQ8UV55_9EUKA</name>
<proteinExistence type="predicted"/>
<evidence type="ECO:0000256" key="3">
    <source>
        <dbReference type="ARBA" id="ARBA00022777"/>
    </source>
</evidence>
<feature type="modified residue" description="4-aspartylphosphate" evidence="6">
    <location>
        <position position="1479"/>
    </location>
</feature>
<sequence>MGSAGVSYNDPDFYAMSMLGTLLGGWDAQNPRQSFAEAKLTACRHQLASLKKLQPFPVPFADTSFFSLYGILEHPSELKSTYKILSKRCETIPESLTEADLRFARNRTKADILSGPQDFLGQCEGLGRAGLLGWPGSGGPGAPSTTAKLARQGVIPVQLEAIDRVSLNDLRRVSRRIFLTCPMGLTALGNVSPNDLPVSASPKRGVLFFAIPFALYGHFSSAQFNKFWVQHSQDSLLFRMESQLKAVSSFSLSSNPIEVVMNETRALDVDPHLAIHPYTLSADSPTSQWVLANFPSVTSEGGSQPSLLYLHPSPAPDTPQVGVAFQLRGFSSLFVHPPGEGAVLLLTEDGRVLATCNASRWNDLLVPWQQMHNPLFHAFLSALEDPFSRPGGKTEVIEEESGTDPVTGTPYTGYVSWHSLGGFGFWMVLLLPRPHVYALFPIFGGALAGALVVGVVPLVILMRQLALRIARLVDKTKEILTQKLFDPDSATAPGSCNPSSRPPGPSPTSDRQKSTSPSSSPANDPADCAHSISSADAAPPPALEALGPPRPPPPQPPSPRVKPPCCWLAPAAHSWILELGQLSDALEQVKAHGEMLLRFQESLPFAMALVRRGVVRYVNPRFQTLLGYTARELAQEPLMVYPATFASPGWRSTTDLLPAPPPDPRQPCRRPATPDDRGGGDHPPASDSSHAAHPSVIPPRQQPGTPRPFRSLPELAGLRARLHKPPNNPLPPPSDSPAARLSPVGPPGAPASPRPVTTPAAEARPLLGFAATAAPWSPVTVPCSGGAGERYMLLYKFDVSPGEEILLFEDLTQVLLDQDARIKLTEQLNQAQRLEGLGMLVRSHTPAVRCMWAGGIAHDFNNLLSGIVGCAELLRDHIQQPSPSTPFISSPSPGGGWEASPLAAPALVPPGSSAPAALNPPAATLNHTPNSSSSSSLGPRAGPGPLELVDEIMQAALRAGESVSHLLTYSRRNKKPPALVDVNQIIRSVAGLLRRSMNPAIRLQTQLGAERRQVYGDAAMIQNGLLNLGVNARDAMTTPSSPCTPSDCTTTGGGDQRHGCTLLYQTCNVALAGPMELADPATGAALVAISRQATAAIRLDGPPPPDGGAIRVLGQAPIRGEYLLITVRDTGEGIKPDVMRRLFEPFFTTKPAGRGTGLGLPSVLGTFTSLGATIVLQSQVGVGTVFDLFVPLDQPPATSGPAGPSESPLSLHPPGSHSRCSSASATPPLTPSSDALPLGRPAAPIGPTTMPRPFAISLSATPRWAPGHLLAVVAEADDFHTLTIPETPPPMAADAEGTAAAALHQQQQLLPLQEQQEQQQQQQQQQQPPEHADVASSPHRPALTLAAPAASEGSSSRGGEAPSLASTTTSTPQWVYASSGTGTPGDSGPGWSYISPSGSSLDGTSPTSVAPPATHPKPARRGHRPHPVVLLVDDEAVVRKVGTGYLRRLGFESVEAANGREAVELFGPDPGRFAAVLLDLTMPEMSGQATFAELRRLRPAVPVLICSGFSDGEVEDLVAAGAHFLAKPYTMAQLKEHLTALLGPYSPAGSVLSLVDDAAHPGPTHPHSQGSSSASRHHHRHSPGTPPRDGGGGVEAARSSTDAPV</sequence>
<comment type="caution">
    <text evidence="11">The sequence shown here is derived from an EMBL/GenBank/DDBJ whole genome shotgun (WGS) entry which is preliminary data.</text>
</comment>
<dbReference type="InterPro" id="IPR000014">
    <property type="entry name" value="PAS"/>
</dbReference>
<feature type="transmembrane region" description="Helical" evidence="8">
    <location>
        <begin position="438"/>
        <end position="462"/>
    </location>
</feature>
<organism evidence="11 12">
    <name type="scientific">Paratrimastix pyriformis</name>
    <dbReference type="NCBI Taxonomy" id="342808"/>
    <lineage>
        <taxon>Eukaryota</taxon>
        <taxon>Metamonada</taxon>
        <taxon>Preaxostyla</taxon>
        <taxon>Paratrimastigidae</taxon>
        <taxon>Paratrimastix</taxon>
    </lineage>
</organism>
<dbReference type="Gene3D" id="3.40.50.2300">
    <property type="match status" value="1"/>
</dbReference>
<dbReference type="InterPro" id="IPR004358">
    <property type="entry name" value="Sig_transdc_His_kin-like_C"/>
</dbReference>
<dbReference type="PANTHER" id="PTHR43065">
    <property type="entry name" value="SENSOR HISTIDINE KINASE"/>
    <property type="match status" value="1"/>
</dbReference>
<accession>A0ABQ8UV55</accession>
<keyword evidence="5" id="KW-0902">Two-component regulatory system</keyword>
<feature type="compositionally biased region" description="Pro residues" evidence="7">
    <location>
        <begin position="538"/>
        <end position="562"/>
    </location>
</feature>
<keyword evidence="8" id="KW-0812">Transmembrane</keyword>
<feature type="compositionally biased region" description="Low complexity" evidence="7">
    <location>
        <begin position="514"/>
        <end position="529"/>
    </location>
</feature>
<feature type="region of interest" description="Disordered" evidence="7">
    <location>
        <begin position="1196"/>
        <end position="1247"/>
    </location>
</feature>